<gene>
    <name evidence="10" type="ORF">SAMN04488528_102945</name>
</gene>
<accession>A0A1I1A3Q2</accession>
<dbReference type="AlphaFoldDB" id="A0A1I1A3Q2"/>
<dbReference type="Pfam" id="PF01643">
    <property type="entry name" value="Acyl-ACP_TE"/>
    <property type="match status" value="1"/>
</dbReference>
<keyword evidence="7" id="KW-0275">Fatty acid biosynthesis</keyword>
<keyword evidence="6" id="KW-0443">Lipid metabolism</keyword>
<dbReference type="Pfam" id="PF20791">
    <property type="entry name" value="Acyl-ACP_TE_C"/>
    <property type="match status" value="1"/>
</dbReference>
<protein>
    <submittedName>
        <fullName evidence="10">Medium-chain acyl-[acyl-carrier-protein] hydrolase</fullName>
    </submittedName>
</protein>
<dbReference type="RefSeq" id="WP_090042478.1">
    <property type="nucleotide sequence ID" value="NZ_FOKI01000029.1"/>
</dbReference>
<dbReference type="InterPro" id="IPR049427">
    <property type="entry name" value="Acyl-ACP_TE_C"/>
</dbReference>
<evidence type="ECO:0000313" key="11">
    <source>
        <dbReference type="Proteomes" id="UP000198619"/>
    </source>
</evidence>
<keyword evidence="2" id="KW-0444">Lipid biosynthesis</keyword>
<feature type="domain" description="Acyl-ACP thioesterase N-terminal hotdog" evidence="8">
    <location>
        <begin position="3"/>
        <end position="129"/>
    </location>
</feature>
<dbReference type="Proteomes" id="UP000198619">
    <property type="component" value="Unassembled WGS sequence"/>
</dbReference>
<evidence type="ECO:0000256" key="3">
    <source>
        <dbReference type="ARBA" id="ARBA00022801"/>
    </source>
</evidence>
<dbReference type="InterPro" id="IPR002864">
    <property type="entry name" value="Acyl-ACP_thioesterase_NHD"/>
</dbReference>
<keyword evidence="11" id="KW-1185">Reference proteome</keyword>
<reference evidence="10 11" key="1">
    <citation type="submission" date="2016-10" db="EMBL/GenBank/DDBJ databases">
        <authorList>
            <person name="de Groot N.N."/>
        </authorList>
    </citation>
    <scope>NUCLEOTIDE SEQUENCE [LARGE SCALE GENOMIC DNA]</scope>
    <source>
        <strain evidence="10 11">DSM 12271</strain>
    </source>
</reference>
<dbReference type="PANTHER" id="PTHR31727">
    <property type="entry name" value="OLEOYL-ACYL CARRIER PROTEIN THIOESTERASE 1, CHLOROPLASTIC"/>
    <property type="match status" value="1"/>
</dbReference>
<evidence type="ECO:0000256" key="7">
    <source>
        <dbReference type="ARBA" id="ARBA00023160"/>
    </source>
</evidence>
<evidence type="ECO:0000256" key="5">
    <source>
        <dbReference type="ARBA" id="ARBA00022946"/>
    </source>
</evidence>
<dbReference type="SUPFAM" id="SSF54637">
    <property type="entry name" value="Thioesterase/thiol ester dehydrase-isomerase"/>
    <property type="match status" value="2"/>
</dbReference>
<dbReference type="Gene3D" id="3.10.129.10">
    <property type="entry name" value="Hotdog Thioesterase"/>
    <property type="match status" value="1"/>
</dbReference>
<evidence type="ECO:0000256" key="4">
    <source>
        <dbReference type="ARBA" id="ARBA00022832"/>
    </source>
</evidence>
<organism evidence="10 11">
    <name type="scientific">Clostridium frigidicarnis</name>
    <dbReference type="NCBI Taxonomy" id="84698"/>
    <lineage>
        <taxon>Bacteria</taxon>
        <taxon>Bacillati</taxon>
        <taxon>Bacillota</taxon>
        <taxon>Clostridia</taxon>
        <taxon>Eubacteriales</taxon>
        <taxon>Clostridiaceae</taxon>
        <taxon>Clostridium</taxon>
    </lineage>
</organism>
<feature type="domain" description="Acyl-ACP thioesterase-like C-terminal" evidence="9">
    <location>
        <begin position="149"/>
        <end position="241"/>
    </location>
</feature>
<name>A0A1I1A3Q2_9CLOT</name>
<sequence length="241" mass="28817">MGVYEKEYEIFYQNVDMFKNLSIPYLMDLFSDIASSQSEYINLGVQYQKEHNVAWVLYKWNIEILKNIKYEDKIKIRTMAYSFKKFYAYRTFEVENSKGEIVATAKSTWLMIDINKRRAIRIPNEFCIGYGSISDEQLKLEDVTKFNGEKQEDIKVKYSNIDCNNHVNNVNYIRWALDNTPLEYIEKREIKEIRIVYSKEAIYGETVEVYTEFNCDKEDIIGLYKFNHEDTELCKIQILFK</sequence>
<evidence type="ECO:0000259" key="9">
    <source>
        <dbReference type="Pfam" id="PF20791"/>
    </source>
</evidence>
<dbReference type="EMBL" id="FOKI01000029">
    <property type="protein sequence ID" value="SFB32589.1"/>
    <property type="molecule type" value="Genomic_DNA"/>
</dbReference>
<keyword evidence="3 10" id="KW-0378">Hydrolase</keyword>
<dbReference type="STRING" id="84698.SAMN04488528_102945"/>
<evidence type="ECO:0000259" key="8">
    <source>
        <dbReference type="Pfam" id="PF01643"/>
    </source>
</evidence>
<dbReference type="GO" id="GO:0000036">
    <property type="term" value="F:acyl carrier activity"/>
    <property type="evidence" value="ECO:0007669"/>
    <property type="project" value="TreeGrafter"/>
</dbReference>
<evidence type="ECO:0000256" key="1">
    <source>
        <dbReference type="ARBA" id="ARBA00006500"/>
    </source>
</evidence>
<dbReference type="CDD" id="cd00586">
    <property type="entry name" value="4HBT"/>
    <property type="match status" value="1"/>
</dbReference>
<evidence type="ECO:0000256" key="6">
    <source>
        <dbReference type="ARBA" id="ARBA00023098"/>
    </source>
</evidence>
<dbReference type="InterPro" id="IPR045023">
    <property type="entry name" value="FATA/B"/>
</dbReference>
<evidence type="ECO:0000256" key="2">
    <source>
        <dbReference type="ARBA" id="ARBA00022516"/>
    </source>
</evidence>
<dbReference type="InterPro" id="IPR029069">
    <property type="entry name" value="HotDog_dom_sf"/>
</dbReference>
<dbReference type="PANTHER" id="PTHR31727:SF6">
    <property type="entry name" value="OLEOYL-ACYL CARRIER PROTEIN THIOESTERASE 1, CHLOROPLASTIC"/>
    <property type="match status" value="1"/>
</dbReference>
<keyword evidence="5" id="KW-0809">Transit peptide</keyword>
<dbReference type="GO" id="GO:0016297">
    <property type="term" value="F:fatty acyl-[ACP] hydrolase activity"/>
    <property type="evidence" value="ECO:0007669"/>
    <property type="project" value="InterPro"/>
</dbReference>
<dbReference type="OrthoDB" id="9801517at2"/>
<keyword evidence="4" id="KW-0276">Fatty acid metabolism</keyword>
<comment type="similarity">
    <text evidence="1">Belongs to the acyl-ACP thioesterase family.</text>
</comment>
<evidence type="ECO:0000313" key="10">
    <source>
        <dbReference type="EMBL" id="SFB32589.1"/>
    </source>
</evidence>
<proteinExistence type="inferred from homology"/>